<evidence type="ECO:0000256" key="7">
    <source>
        <dbReference type="ARBA" id="ARBA00022917"/>
    </source>
</evidence>
<comment type="subcellular location">
    <subcellularLocation>
        <location evidence="2 9">Cytoplasm</location>
    </subcellularLocation>
</comment>
<comment type="function">
    <text evidence="1 9">Is required not only for elongation of protein synthesis but also for the initiation of all mRNA translation through initiator tRNA(fMet) aminoacylation.</text>
</comment>
<evidence type="ECO:0000256" key="9">
    <source>
        <dbReference type="HAMAP-Rule" id="MF_01228"/>
    </source>
</evidence>
<dbReference type="PANTHER" id="PTHR43326">
    <property type="entry name" value="METHIONYL-TRNA SYNTHETASE"/>
    <property type="match status" value="1"/>
</dbReference>
<dbReference type="PANTHER" id="PTHR43326:SF1">
    <property type="entry name" value="METHIONINE--TRNA LIGASE, MITOCHONDRIAL"/>
    <property type="match status" value="1"/>
</dbReference>
<comment type="caution">
    <text evidence="12">The sequence shown here is derived from an EMBL/GenBank/DDBJ whole genome shotgun (WGS) entry which is preliminary data.</text>
</comment>
<keyword evidence="4 9" id="KW-0436">Ligase</keyword>
<feature type="domain" description="Methionyl-tRNA synthetase anticodon-binding" evidence="11">
    <location>
        <begin position="380"/>
        <end position="512"/>
    </location>
</feature>
<feature type="short sequence motif" description="'HIGH' region" evidence="9">
    <location>
        <begin position="12"/>
        <end position="22"/>
    </location>
</feature>
<dbReference type="GO" id="GO:0016874">
    <property type="term" value="F:ligase activity"/>
    <property type="evidence" value="ECO:0007669"/>
    <property type="project" value="UniProtKB-KW"/>
</dbReference>
<organism evidence="12 13">
    <name type="scientific">Sphingobium fuliginis (strain ATCC 27551)</name>
    <dbReference type="NCBI Taxonomy" id="336203"/>
    <lineage>
        <taxon>Bacteria</taxon>
        <taxon>Pseudomonadati</taxon>
        <taxon>Pseudomonadota</taxon>
        <taxon>Alphaproteobacteria</taxon>
        <taxon>Sphingomonadales</taxon>
        <taxon>Sphingomonadaceae</taxon>
        <taxon>Sphingobium</taxon>
    </lineage>
</organism>
<feature type="domain" description="Methionyl/Leucyl tRNA synthetase" evidence="10">
    <location>
        <begin position="6"/>
        <end position="366"/>
    </location>
</feature>
<dbReference type="InterPro" id="IPR014729">
    <property type="entry name" value="Rossmann-like_a/b/a_fold"/>
</dbReference>
<evidence type="ECO:0000313" key="13">
    <source>
        <dbReference type="Proteomes" id="UP000628109"/>
    </source>
</evidence>
<dbReference type="CDD" id="cd00814">
    <property type="entry name" value="MetRS_core"/>
    <property type="match status" value="1"/>
</dbReference>
<dbReference type="Proteomes" id="UP000628109">
    <property type="component" value="Unassembled WGS sequence"/>
</dbReference>
<keyword evidence="8 9" id="KW-0030">Aminoacyl-tRNA synthetase</keyword>
<dbReference type="Gene3D" id="1.10.730.10">
    <property type="entry name" value="Isoleucyl-tRNA Synthetase, Domain 1"/>
    <property type="match status" value="1"/>
</dbReference>
<keyword evidence="5 9" id="KW-0547">Nucleotide-binding</keyword>
<dbReference type="PRINTS" id="PR01041">
    <property type="entry name" value="TRNASYNTHMET"/>
</dbReference>
<proteinExistence type="inferred from homology"/>
<keyword evidence="6 9" id="KW-0067">ATP-binding</keyword>
<name>A0ABQ1EW49_SPHSA</name>
<protein>
    <recommendedName>
        <fullName evidence="9">Methionine--tRNA ligase</fullName>
        <ecNumber evidence="9">6.1.1.10</ecNumber>
    </recommendedName>
    <alternativeName>
        <fullName evidence="9">Methionyl-tRNA synthetase</fullName>
        <shortName evidence="9">MetRS</shortName>
    </alternativeName>
</protein>
<dbReference type="Gene3D" id="3.40.50.620">
    <property type="entry name" value="HUPs"/>
    <property type="match status" value="1"/>
</dbReference>
<dbReference type="InterPro" id="IPR015413">
    <property type="entry name" value="Methionyl/Leucyl_tRNA_Synth"/>
</dbReference>
<evidence type="ECO:0000256" key="4">
    <source>
        <dbReference type="ARBA" id="ARBA00022598"/>
    </source>
</evidence>
<dbReference type="InterPro" id="IPR009080">
    <property type="entry name" value="tRNAsynth_Ia_anticodon-bd"/>
</dbReference>
<dbReference type="CDD" id="cd07957">
    <property type="entry name" value="Anticodon_Ia_Met"/>
    <property type="match status" value="1"/>
</dbReference>
<dbReference type="HAMAP" id="MF_01228">
    <property type="entry name" value="Met_tRNA_synth_type2"/>
    <property type="match status" value="1"/>
</dbReference>
<dbReference type="RefSeq" id="WP_044662325.1">
    <property type="nucleotide sequence ID" value="NZ_BMDU01000003.1"/>
</dbReference>
<evidence type="ECO:0000313" key="12">
    <source>
        <dbReference type="EMBL" id="GFZ88966.1"/>
    </source>
</evidence>
<dbReference type="SUPFAM" id="SSF47323">
    <property type="entry name" value="Anticodon-binding domain of a subclass of class I aminoacyl-tRNA synthetases"/>
    <property type="match status" value="1"/>
</dbReference>
<dbReference type="NCBIfam" id="TIGR00398">
    <property type="entry name" value="metG"/>
    <property type="match status" value="1"/>
</dbReference>
<dbReference type="Gene3D" id="2.170.220.10">
    <property type="match status" value="1"/>
</dbReference>
<dbReference type="EC" id="6.1.1.10" evidence="9"/>
<dbReference type="InterPro" id="IPR041872">
    <property type="entry name" value="Anticodon_Met"/>
</dbReference>
<dbReference type="InterPro" id="IPR014758">
    <property type="entry name" value="Met-tRNA_synth"/>
</dbReference>
<dbReference type="EMBL" id="BMDU01000003">
    <property type="protein sequence ID" value="GFZ88966.1"/>
    <property type="molecule type" value="Genomic_DNA"/>
</dbReference>
<reference evidence="13" key="1">
    <citation type="journal article" date="2019" name="Int. J. Syst. Evol. Microbiol.">
        <title>The Global Catalogue of Microorganisms (GCM) 10K type strain sequencing project: providing services to taxonomists for standard genome sequencing and annotation.</title>
        <authorList>
            <consortium name="The Broad Institute Genomics Platform"/>
            <consortium name="The Broad Institute Genome Sequencing Center for Infectious Disease"/>
            <person name="Wu L."/>
            <person name="Ma J."/>
        </authorList>
    </citation>
    <scope>NUCLEOTIDE SEQUENCE [LARGE SCALE GENOMIC DNA]</scope>
    <source>
        <strain evidence="13">CCM 7327</strain>
    </source>
</reference>
<keyword evidence="7 9" id="KW-0648">Protein biosynthesis</keyword>
<comment type="catalytic activity">
    <reaction evidence="9">
        <text>tRNA(Met) + L-methionine + ATP = L-methionyl-tRNA(Met) + AMP + diphosphate</text>
        <dbReference type="Rhea" id="RHEA:13481"/>
        <dbReference type="Rhea" id="RHEA-COMP:9667"/>
        <dbReference type="Rhea" id="RHEA-COMP:9698"/>
        <dbReference type="ChEBI" id="CHEBI:30616"/>
        <dbReference type="ChEBI" id="CHEBI:33019"/>
        <dbReference type="ChEBI" id="CHEBI:57844"/>
        <dbReference type="ChEBI" id="CHEBI:78442"/>
        <dbReference type="ChEBI" id="CHEBI:78530"/>
        <dbReference type="ChEBI" id="CHEBI:456215"/>
        <dbReference type="EC" id="6.1.1.10"/>
    </reaction>
</comment>
<evidence type="ECO:0000256" key="5">
    <source>
        <dbReference type="ARBA" id="ARBA00022741"/>
    </source>
</evidence>
<keyword evidence="13" id="KW-1185">Reference proteome</keyword>
<evidence type="ECO:0000256" key="2">
    <source>
        <dbReference type="ARBA" id="ARBA00004496"/>
    </source>
</evidence>
<evidence type="ECO:0000256" key="8">
    <source>
        <dbReference type="ARBA" id="ARBA00023146"/>
    </source>
</evidence>
<comment type="similarity">
    <text evidence="9">Belongs to the class-I aminoacyl-tRNA synthetase family. MetG type 2B subfamily.</text>
</comment>
<feature type="short sequence motif" description="'KMSKS' region" evidence="9">
    <location>
        <begin position="302"/>
        <end position="306"/>
    </location>
</feature>
<evidence type="ECO:0000256" key="3">
    <source>
        <dbReference type="ARBA" id="ARBA00022490"/>
    </source>
</evidence>
<evidence type="ECO:0000259" key="10">
    <source>
        <dbReference type="Pfam" id="PF09334"/>
    </source>
</evidence>
<dbReference type="Pfam" id="PF19303">
    <property type="entry name" value="Anticodon_3"/>
    <property type="match status" value="1"/>
</dbReference>
<dbReference type="SUPFAM" id="SSF52374">
    <property type="entry name" value="Nucleotidylyl transferase"/>
    <property type="match status" value="1"/>
</dbReference>
<gene>
    <name evidence="9 12" type="primary">metG</name>
    <name evidence="12" type="ORF">GCM10019071_18460</name>
</gene>
<dbReference type="PROSITE" id="PS00178">
    <property type="entry name" value="AA_TRNA_LIGASE_I"/>
    <property type="match status" value="1"/>
</dbReference>
<evidence type="ECO:0000259" key="11">
    <source>
        <dbReference type="Pfam" id="PF19303"/>
    </source>
</evidence>
<dbReference type="InterPro" id="IPR033911">
    <property type="entry name" value="MetRS_core"/>
</dbReference>
<keyword evidence="3 9" id="KW-0963">Cytoplasm</keyword>
<sequence length="522" mass="58693">MSKPYTITTAISYPNGRPHIGHAYEVIATDAIARFQRMMGRDVFFQTGTDEHGLKMAQTARGRNMEPRALADEMSGYFKAMNDGLNISYDRFIRTSEPDHHRASQAIWQAMEANGDLYLGRYEGWYSVRDEAFYDEKELTEGEGGQKLSPQGTPVEWTVEESWFFRLSAYQQKLLDLYASQPDFIQPDSRRNEIMRFVEGGLSDLSVSRTSFDWGVKVPGSDGHVMYVWVDALTNYITGCGYPDDAERMARYWSEGGDITHIIGKDIVRFHTVYWPAFLMSARLPLPKQVFGHGFLLNRGEKMSKSLGNVADPMELAERFGVDQLRYFLLSEVTFGNDGSYSAEAIVARSNSDLANSFGNLAQRTLSFIAKNLEGRLPWGGSSETREDIELLSTVRREIVSLESEFASLAPSDGIQSWMRAVFACNAYIDAQAPWSLRKTDPARMEAVLAVLYVAIGELAVAILPVIPTSANALLDQLGIPPNIRNYQGLRSQWYQALVEQSFTLTPPKPLFPRLELPVEEA</sequence>
<dbReference type="Pfam" id="PF09334">
    <property type="entry name" value="tRNA-synt_1g"/>
    <property type="match status" value="1"/>
</dbReference>
<dbReference type="InterPro" id="IPR001412">
    <property type="entry name" value="aa-tRNA-synth_I_CS"/>
</dbReference>
<accession>A0ABQ1EW49</accession>
<comment type="subunit">
    <text evidence="9">Monomer.</text>
</comment>
<dbReference type="InterPro" id="IPR023457">
    <property type="entry name" value="Met-tRNA_synth_2"/>
</dbReference>
<evidence type="ECO:0000256" key="6">
    <source>
        <dbReference type="ARBA" id="ARBA00022840"/>
    </source>
</evidence>
<evidence type="ECO:0000256" key="1">
    <source>
        <dbReference type="ARBA" id="ARBA00003314"/>
    </source>
</evidence>
<dbReference type="NCBIfam" id="NF008900">
    <property type="entry name" value="PRK12267.1"/>
    <property type="match status" value="1"/>
</dbReference>
<comment type="caution">
    <text evidence="9">Lacks conserved residue(s) required for the propagation of feature annotation.</text>
</comment>